<gene>
    <name evidence="5" type="ORF">g.15491</name>
</gene>
<dbReference type="InterPro" id="IPR000742">
    <property type="entry name" value="EGF"/>
</dbReference>
<evidence type="ECO:0008006" key="6">
    <source>
        <dbReference type="Google" id="ProtNLM"/>
    </source>
</evidence>
<feature type="signal peptide" evidence="2">
    <location>
        <begin position="1"/>
        <end position="18"/>
    </location>
</feature>
<feature type="chain" id="PRO_5008582896" description="C-type lectin domain-containing protein" evidence="2">
    <location>
        <begin position="19"/>
        <end position="226"/>
    </location>
</feature>
<dbReference type="PROSITE" id="PS50026">
    <property type="entry name" value="EGF_3"/>
    <property type="match status" value="1"/>
</dbReference>
<feature type="disulfide bond" evidence="1">
    <location>
        <begin position="50"/>
        <end position="60"/>
    </location>
</feature>
<evidence type="ECO:0000256" key="1">
    <source>
        <dbReference type="PROSITE-ProRule" id="PRU00076"/>
    </source>
</evidence>
<feature type="domain" description="EGF-like" evidence="3">
    <location>
        <begin position="47"/>
        <end position="84"/>
    </location>
</feature>
<dbReference type="InterPro" id="IPR001304">
    <property type="entry name" value="C-type_lectin-like"/>
</dbReference>
<dbReference type="Pfam" id="PF00059">
    <property type="entry name" value="Lectin_C"/>
    <property type="match status" value="1"/>
</dbReference>
<dbReference type="EMBL" id="GECZ01019382">
    <property type="protein sequence ID" value="JAS50387.1"/>
    <property type="molecule type" value="Transcribed_RNA"/>
</dbReference>
<dbReference type="PROSITE" id="PS50041">
    <property type="entry name" value="C_TYPE_LECTIN_2"/>
    <property type="match status" value="1"/>
</dbReference>
<dbReference type="AlphaFoldDB" id="A0A1B6FJN9"/>
<dbReference type="PANTHER" id="PTHR22803">
    <property type="entry name" value="MANNOSE, PHOSPHOLIPASE, LECTIN RECEPTOR RELATED"/>
    <property type="match status" value="1"/>
</dbReference>
<keyword evidence="1" id="KW-0245">EGF-like domain</keyword>
<keyword evidence="2" id="KW-0732">Signal</keyword>
<evidence type="ECO:0000259" key="4">
    <source>
        <dbReference type="PROSITE" id="PS50041"/>
    </source>
</evidence>
<evidence type="ECO:0000259" key="3">
    <source>
        <dbReference type="PROSITE" id="PS50026"/>
    </source>
</evidence>
<evidence type="ECO:0000313" key="5">
    <source>
        <dbReference type="EMBL" id="JAS50387.1"/>
    </source>
</evidence>
<dbReference type="InterPro" id="IPR016186">
    <property type="entry name" value="C-type_lectin-like/link_sf"/>
</dbReference>
<sequence length="226" mass="25639">MFHMLLLCLLVNVGCIFGQNDDSISPSQCFTSGDCGDNETCVNLSCQDPCPGTCQGNAKCEVRNHVPYCSCKPGYTGNPFTGCQQAASVLAGDMLGNNSQPRRKRFEVERFIKVNWYAAYAHCRYHGGRLAVIESKEENEQVKEAILKTNLRNEQFWTSGTDFPQGQWVWMTSGKPFSGFSDWEPGEPNNAGDEHCLQFFEKERKGYMWNDKNCMEQIYPICEYIE</sequence>
<dbReference type="SMART" id="SM00034">
    <property type="entry name" value="CLECT"/>
    <property type="match status" value="1"/>
</dbReference>
<comment type="caution">
    <text evidence="1">Lacks conserved residue(s) required for the propagation of feature annotation.</text>
</comment>
<dbReference type="PROSITE" id="PS01186">
    <property type="entry name" value="EGF_2"/>
    <property type="match status" value="1"/>
</dbReference>
<accession>A0A1B6FJN9</accession>
<dbReference type="SUPFAM" id="SSF56436">
    <property type="entry name" value="C-type lectin-like"/>
    <property type="match status" value="1"/>
</dbReference>
<evidence type="ECO:0000256" key="2">
    <source>
        <dbReference type="SAM" id="SignalP"/>
    </source>
</evidence>
<dbReference type="Gene3D" id="3.10.100.10">
    <property type="entry name" value="Mannose-Binding Protein A, subunit A"/>
    <property type="match status" value="1"/>
</dbReference>
<reference evidence="5" key="1">
    <citation type="submission" date="2015-11" db="EMBL/GenBank/DDBJ databases">
        <title>De novo transcriptome assembly of four potential Pierce s Disease insect vectors from Arizona vineyards.</title>
        <authorList>
            <person name="Tassone E.E."/>
        </authorList>
    </citation>
    <scope>NUCLEOTIDE SEQUENCE</scope>
</reference>
<name>A0A1B6FJN9_9HEMI</name>
<feature type="domain" description="C-type lectin" evidence="4">
    <location>
        <begin position="115"/>
        <end position="223"/>
    </location>
</feature>
<dbReference type="CDD" id="cd00037">
    <property type="entry name" value="CLECT"/>
    <property type="match status" value="1"/>
</dbReference>
<proteinExistence type="predicted"/>
<protein>
    <recommendedName>
        <fullName evidence="6">C-type lectin domain-containing protein</fullName>
    </recommendedName>
</protein>
<keyword evidence="1" id="KW-1015">Disulfide bond</keyword>
<organism evidence="5">
    <name type="scientific">Cuerna arida</name>
    <dbReference type="NCBI Taxonomy" id="1464854"/>
    <lineage>
        <taxon>Eukaryota</taxon>
        <taxon>Metazoa</taxon>
        <taxon>Ecdysozoa</taxon>
        <taxon>Arthropoda</taxon>
        <taxon>Hexapoda</taxon>
        <taxon>Insecta</taxon>
        <taxon>Pterygota</taxon>
        <taxon>Neoptera</taxon>
        <taxon>Paraneoptera</taxon>
        <taxon>Hemiptera</taxon>
        <taxon>Auchenorrhyncha</taxon>
        <taxon>Membracoidea</taxon>
        <taxon>Cicadellidae</taxon>
        <taxon>Cicadellinae</taxon>
        <taxon>Proconiini</taxon>
        <taxon>Cuerna</taxon>
    </lineage>
</organism>
<dbReference type="InterPro" id="IPR050111">
    <property type="entry name" value="C-type_lectin/snaclec_domain"/>
</dbReference>
<dbReference type="InterPro" id="IPR016187">
    <property type="entry name" value="CTDL_fold"/>
</dbReference>